<name>A0A9Q0YTU0_HOLLE</name>
<organism evidence="1 2">
    <name type="scientific">Holothuria leucospilota</name>
    <name type="common">Black long sea cucumber</name>
    <name type="synonym">Mertensiothuria leucospilota</name>
    <dbReference type="NCBI Taxonomy" id="206669"/>
    <lineage>
        <taxon>Eukaryota</taxon>
        <taxon>Metazoa</taxon>
        <taxon>Echinodermata</taxon>
        <taxon>Eleutherozoa</taxon>
        <taxon>Echinozoa</taxon>
        <taxon>Holothuroidea</taxon>
        <taxon>Aspidochirotacea</taxon>
        <taxon>Aspidochirotida</taxon>
        <taxon>Holothuriidae</taxon>
        <taxon>Holothuria</taxon>
    </lineage>
</organism>
<reference evidence="1" key="1">
    <citation type="submission" date="2021-10" db="EMBL/GenBank/DDBJ databases">
        <title>Tropical sea cucumber genome reveals ecological adaptation and Cuvierian tubules defense mechanism.</title>
        <authorList>
            <person name="Chen T."/>
        </authorList>
    </citation>
    <scope>NUCLEOTIDE SEQUENCE</scope>
    <source>
        <strain evidence="1">Nanhai2018</strain>
        <tissue evidence="1">Muscle</tissue>
    </source>
</reference>
<evidence type="ECO:0000313" key="2">
    <source>
        <dbReference type="Proteomes" id="UP001152320"/>
    </source>
</evidence>
<dbReference type="EMBL" id="JAIZAY010000016">
    <property type="protein sequence ID" value="KAJ8027254.1"/>
    <property type="molecule type" value="Genomic_DNA"/>
</dbReference>
<protein>
    <submittedName>
        <fullName evidence="1">Uncharacterized protein</fullName>
    </submittedName>
</protein>
<dbReference type="AlphaFoldDB" id="A0A9Q0YTU0"/>
<accession>A0A9Q0YTU0</accession>
<evidence type="ECO:0000313" key="1">
    <source>
        <dbReference type="EMBL" id="KAJ8027254.1"/>
    </source>
</evidence>
<comment type="caution">
    <text evidence="1">The sequence shown here is derived from an EMBL/GenBank/DDBJ whole genome shotgun (WGS) entry which is preliminary data.</text>
</comment>
<gene>
    <name evidence="1" type="ORF">HOLleu_32352</name>
</gene>
<keyword evidence="2" id="KW-1185">Reference proteome</keyword>
<proteinExistence type="predicted"/>
<sequence>MQQNVQPGRKFDIKGNLWNIVWLHLIASLGSGCNRLSNRPHVNYEARSYEVEASPCETKPEAAKIGIQTSFKKRSGLKTSDAWCRFSSDFYLSYHFFLSYLINNNLARVDFTCFCI</sequence>
<dbReference type="Proteomes" id="UP001152320">
    <property type="component" value="Chromosome 16"/>
</dbReference>